<feature type="domain" description="Sacsin/Nov" evidence="3">
    <location>
        <begin position="802"/>
        <end position="897"/>
    </location>
</feature>
<feature type="domain" description="Protein NO VEIN C-terminal" evidence="2">
    <location>
        <begin position="2243"/>
        <end position="2328"/>
    </location>
</feature>
<proteinExistence type="predicted"/>
<dbReference type="NCBIfam" id="NF047352">
    <property type="entry name" value="P_loop_sacsin"/>
    <property type="match status" value="1"/>
</dbReference>
<feature type="compositionally biased region" description="Polar residues" evidence="1">
    <location>
        <begin position="2127"/>
        <end position="2148"/>
    </location>
</feature>
<dbReference type="PANTHER" id="PTHR32387:SF0">
    <property type="entry name" value="PROTEIN NO VEIN"/>
    <property type="match status" value="1"/>
</dbReference>
<dbReference type="InterPro" id="IPR058210">
    <property type="entry name" value="SACS/Nov_dom"/>
</dbReference>
<dbReference type="OrthoDB" id="1262810at2759"/>
<dbReference type="PANTHER" id="PTHR32387">
    <property type="entry name" value="WU:FJ29H11"/>
    <property type="match status" value="1"/>
</dbReference>
<evidence type="ECO:0000259" key="3">
    <source>
        <dbReference type="Pfam" id="PF25794"/>
    </source>
</evidence>
<keyword evidence="4" id="KW-0418">Kinase</keyword>
<dbReference type="InterPro" id="IPR052957">
    <property type="entry name" value="Auxin_embryo_med"/>
</dbReference>
<protein>
    <submittedName>
        <fullName evidence="4">Histidine kinase-, DNA gyrase B-, and HSP90-like ATPase family protein</fullName>
    </submittedName>
</protein>
<keyword evidence="5" id="KW-1185">Reference proteome</keyword>
<sequence>MHLSHIRQAKRSENSALKILDELRQKSDKRSKKRPLFTPQKKQLDDHFRSISQRVKSFSSLHGDFGGKHIKFGSSCSEDEDSDDYELVGNKNDVDAKIECKLLSRNNNSCDRVSSCPYPSAAEEMSRLGLKGELDVNASVASGGGSYNENLLTEDERKEFIALSEAGLLLPKSSMRMFVTTWKEACRENNVAEVLERMFQFYKTPARERMKRRAMFAELRKRKKMISMFSSYPCIGLLNVAIASIKSGMWDSMYDTFQAFTEHGVASPLPEKCPEYENIEVEPAERDALILAEDASMCKQSFSVEDIVHKVSTFFELDYNILSNINSSLEKKKFTLMRKLRECEFWMTEQFSIKEFESLGYGDFFTFLEKYVSLLPNALQKCLTGYTYAKSPLEEVAWETQIMRKRCLKLLWREWRFSIKTGTLGSVTTKDAIEVLLRAPMLADLDSWTHWDAIYAPTFGPLVGWLLNEVNAKELLCLVTKDGKVIRIDHTATVDSFLEAFLQGSSFQSAVKLLSLLSLYGGDRHVPLSLLKSYARQAFEVFMKNFSVVEVNENQSFLLQGNSLFRQHMSDVDAPGENSDLCERKSTVHEAVTAAVKFFIDCLCHFPVEFRPFAADILLSGLRSVIKDASSVILGKCKQIEQRLMLHDIGLSLGIVEWIDDYHVFGSTMPMDSFAFSGLACLQAVNSDVRRGLTCVQDAVNKSISSKGEMPVSVEVDLQNKQGDIVHYVLNNGAISSDYFRDDCKRHLSEVDKEKEAALVIESIRREEFGLDSRLSDTESSMLKKQHARLGRALQCLSQELYSQDSHFLLELVQNADDNVYGENVEPTLSFILQKSGIIVLNNEQGFSAQNIRALCDVGNSTKKGSGAGYIGQKGIGFKSVFRVTDAPEIHSNGFHIKFDISEGQIGFVLPTVLPPCDIKLFRRLASSDADNTDGYYWNTCIVLPFRSNLSDGSAMNCIKSMFSDLHPSILLFLHRLQCICFRNVLDNSMITMRKEIVGNGIVKVSLGKEKMTWLVESQELQAGTIRPDVKSTEISVAFTLQESDNGDYIPRLDQQPAFAFLPLRRYGLKFIIQGDFVLPSSREEVDGDSPWNQWLLSKFPDLFVGAERSFCALPCFKENPGKAVTAFMSFVPLAGEVHGFFSNLPRLIVSKLRISKCLLKEGDNKEWVLPCKVIRCWNEQARSLFPDSLLHEHLGLGFLDKDILLSDSLARDLGIEEYGPKILLQIMSSLCHSENGIKSVGLVWLSSWINALYTMVFNSSGQISVDSASDVINKLKRIPFIPLSDGTYSSVDNGTIWLHADALNTRFDDYGPEVFPVLYAQLRTVSPALLSAAAAVDISCLDVSIKANLIRVLQRVGCQQVSAHEIVVVHILPAISNDKITIGEEILMIEYLSFVMLHLQSNCPNCNVERGQIISALCGKAFILTNYGFKRPTEVSIHFSTEFGNPIDTSKFIDGLDMKWHEVDVAYLKHPITGSLPDGMMKWREFFQELGITDFVHIVSVEKSTTDIAHVVLKNMLGDGELISPGAVAKDWESPELVQLLSQLSLSGDRIKCKCLLEILDTLWDTCFTDKVTGRWISNSPEGSQIFKSSFRSSLCDVRWMVSIMDNELHYAKDLYYDCDAVRSILGATAPYVVPKVKSEKLLFDIGFKTQVSLNDALVVLQVWRRSETPFMASIAQMSRFYTFIWNEMATSKQKIVEELLSGPFIFVPYSCGSRHEDIVPGVFLSSSEVYWRDLNVSVNQIKEMHPHNGSNMIDRPLCKTLSNVYPSLHDFFVSECGVSEIPRLRSYLHILLQLSTVALASQAANMVFQVFLQWSDGLKSGILSPEDIAYLKECLLKLEFAVLPTVLDKWVSLHPSFGLICWCDDEKLRKEFKHVDDVDFLYFGELNDDEQEILRVKVSVLMQNLGIPALSEVIIREAIYYGVADSKFKASLLNWALPYAQRYIYKVHCDRYLQLKQSGFENLSHLQIIVVEKLFYRNILKKLGIASKKRFECSCLLLGNVLYATRESDSHALFMELSRLIFDGTPDLHLANFLHMITTMVESGSNEEQTEFFILNSQKVPKLPEEESVWSLSASAENDETILTSSASPIINEQNPIKSKRKPGITSSWPPVDWKTAPAFPFPRGSTSRARTAVSPPSSIPQVTEGDSNERIIQTDHVITVESTADWTIDGDPAATATIKLPKSEDSDHPAAPTVDNPHDSVDLVIRSDDPNFRSSKYNEREQLSFGTPNALQAQVTGRLGEVLAFNYFSTNAGTMDVKWVNQDSESGLPFDLLVMENGKINEYIEVKATRSGRKDWFTITVREWQFAVEKGEAFSIAHVHLSGSKIARITVFKNPVRLCQLGKLQLSVLMPKQQQEFSTVS</sequence>
<evidence type="ECO:0000256" key="1">
    <source>
        <dbReference type="SAM" id="MobiDB-lite"/>
    </source>
</evidence>
<dbReference type="Pfam" id="PF25794">
    <property type="entry name" value="SACS"/>
    <property type="match status" value="1"/>
</dbReference>
<feature type="region of interest" description="Disordered" evidence="1">
    <location>
        <begin position="2118"/>
        <end position="2148"/>
    </location>
</feature>
<dbReference type="GO" id="GO:0005634">
    <property type="term" value="C:nucleus"/>
    <property type="evidence" value="ECO:0007669"/>
    <property type="project" value="TreeGrafter"/>
</dbReference>
<evidence type="ECO:0000313" key="4">
    <source>
        <dbReference type="EMBL" id="GFY81619.1"/>
    </source>
</evidence>
<dbReference type="EMBL" id="BJWL01000001">
    <property type="protein sequence ID" value="GFY81619.1"/>
    <property type="molecule type" value="Genomic_DNA"/>
</dbReference>
<evidence type="ECO:0000259" key="2">
    <source>
        <dbReference type="Pfam" id="PF13020"/>
    </source>
</evidence>
<dbReference type="InterPro" id="IPR024975">
    <property type="entry name" value="NOV_C"/>
</dbReference>
<dbReference type="SUPFAM" id="SSF55874">
    <property type="entry name" value="ATPase domain of HSP90 chaperone/DNA topoisomerase II/histidine kinase"/>
    <property type="match status" value="1"/>
</dbReference>
<dbReference type="Gene3D" id="3.30.565.10">
    <property type="entry name" value="Histidine kinase-like ATPase, C-terminal domain"/>
    <property type="match status" value="1"/>
</dbReference>
<gene>
    <name evidence="4" type="ORF">Acr_01g0014280</name>
</gene>
<reference evidence="4 5" key="1">
    <citation type="submission" date="2019-07" db="EMBL/GenBank/DDBJ databases">
        <title>De Novo Assembly of kiwifruit Actinidia rufa.</title>
        <authorList>
            <person name="Sugita-Konishi S."/>
            <person name="Sato K."/>
            <person name="Mori E."/>
            <person name="Abe Y."/>
            <person name="Kisaki G."/>
            <person name="Hamano K."/>
            <person name="Suezawa K."/>
            <person name="Otani M."/>
            <person name="Fukuda T."/>
            <person name="Manabe T."/>
            <person name="Gomi K."/>
            <person name="Tabuchi M."/>
            <person name="Akimitsu K."/>
            <person name="Kataoka I."/>
        </authorList>
    </citation>
    <scope>NUCLEOTIDE SEQUENCE [LARGE SCALE GENOMIC DNA]</scope>
    <source>
        <strain evidence="5">cv. Fuchu</strain>
    </source>
</reference>
<dbReference type="InterPro" id="IPR036890">
    <property type="entry name" value="HATPase_C_sf"/>
</dbReference>
<dbReference type="Pfam" id="PF13020">
    <property type="entry name" value="NOV_C"/>
    <property type="match status" value="1"/>
</dbReference>
<name>A0A7J0E6Q0_9ERIC</name>
<dbReference type="Proteomes" id="UP000585474">
    <property type="component" value="Unassembled WGS sequence"/>
</dbReference>
<accession>A0A7J0E6Q0</accession>
<feature type="region of interest" description="Disordered" evidence="1">
    <location>
        <begin position="22"/>
        <end position="44"/>
    </location>
</feature>
<evidence type="ECO:0000313" key="5">
    <source>
        <dbReference type="Proteomes" id="UP000585474"/>
    </source>
</evidence>
<dbReference type="GO" id="GO:0009793">
    <property type="term" value="P:embryo development ending in seed dormancy"/>
    <property type="evidence" value="ECO:0007669"/>
    <property type="project" value="TreeGrafter"/>
</dbReference>
<organism evidence="4 5">
    <name type="scientific">Actinidia rufa</name>
    <dbReference type="NCBI Taxonomy" id="165716"/>
    <lineage>
        <taxon>Eukaryota</taxon>
        <taxon>Viridiplantae</taxon>
        <taxon>Streptophyta</taxon>
        <taxon>Embryophyta</taxon>
        <taxon>Tracheophyta</taxon>
        <taxon>Spermatophyta</taxon>
        <taxon>Magnoliopsida</taxon>
        <taxon>eudicotyledons</taxon>
        <taxon>Gunneridae</taxon>
        <taxon>Pentapetalae</taxon>
        <taxon>asterids</taxon>
        <taxon>Ericales</taxon>
        <taxon>Actinidiaceae</taxon>
        <taxon>Actinidia</taxon>
    </lineage>
</organism>
<dbReference type="GO" id="GO:0016301">
    <property type="term" value="F:kinase activity"/>
    <property type="evidence" value="ECO:0007669"/>
    <property type="project" value="UniProtKB-KW"/>
</dbReference>
<dbReference type="GO" id="GO:0048364">
    <property type="term" value="P:root development"/>
    <property type="evidence" value="ECO:0007669"/>
    <property type="project" value="TreeGrafter"/>
</dbReference>
<comment type="caution">
    <text evidence="4">The sequence shown here is derived from an EMBL/GenBank/DDBJ whole genome shotgun (WGS) entry which is preliminary data.</text>
</comment>
<keyword evidence="4" id="KW-0808">Transferase</keyword>
<feature type="region of interest" description="Disordered" evidence="1">
    <location>
        <begin position="2185"/>
        <end position="2204"/>
    </location>
</feature>
<dbReference type="GO" id="GO:0010305">
    <property type="term" value="P:leaf vascular tissue pattern formation"/>
    <property type="evidence" value="ECO:0007669"/>
    <property type="project" value="TreeGrafter"/>
</dbReference>